<evidence type="ECO:0000313" key="1">
    <source>
        <dbReference type="EMBL" id="UOQ86188.1"/>
    </source>
</evidence>
<dbReference type="EMBL" id="CP095071">
    <property type="protein sequence ID" value="UOQ86188.1"/>
    <property type="molecule type" value="Genomic_DNA"/>
</dbReference>
<organism evidence="1 2">
    <name type="scientific">Gracilibacillus salinarum</name>
    <dbReference type="NCBI Taxonomy" id="2932255"/>
    <lineage>
        <taxon>Bacteria</taxon>
        <taxon>Bacillati</taxon>
        <taxon>Bacillota</taxon>
        <taxon>Bacilli</taxon>
        <taxon>Bacillales</taxon>
        <taxon>Bacillaceae</taxon>
        <taxon>Gracilibacillus</taxon>
    </lineage>
</organism>
<reference evidence="1 2" key="1">
    <citation type="submission" date="2022-04" db="EMBL/GenBank/DDBJ databases">
        <title>Gracilibacillus sp. isolated from saltern.</title>
        <authorList>
            <person name="Won M."/>
            <person name="Lee C.-M."/>
            <person name="Woen H.-Y."/>
            <person name="Kwon S.-W."/>
        </authorList>
    </citation>
    <scope>NUCLEOTIDE SEQUENCE [LARGE SCALE GENOMIC DNA]</scope>
    <source>
        <strain evidence="1 2">SSPM10-3</strain>
    </source>
</reference>
<accession>A0ABY4GP78</accession>
<evidence type="ECO:0008006" key="3">
    <source>
        <dbReference type="Google" id="ProtNLM"/>
    </source>
</evidence>
<protein>
    <recommendedName>
        <fullName evidence="3">Tetratricopeptide repeat protein</fullName>
    </recommendedName>
</protein>
<dbReference type="Proteomes" id="UP000831537">
    <property type="component" value="Chromosome"/>
</dbReference>
<sequence length="327" mass="38752">MEEREKVIIFPKWKDNLEEKAKTAMQENQFNQAFEYFDQLTDNGVQTHEVMTGKLICMMELNMQADAEELCEELIAKKDSFYASYVHIYATLLFQSSKYSEVMHIVEDALLHTDIPSHIVNQLQHMYQLSKELQQHEDQNSYADVLERLNVAVFERNDRQQWYLVKRLLKLGVYRDKSLLRDMLSEPTIHPVVKTALLEYFEHVKLEDPIHIEKFQITDKWNVEEADAVLPVSFTTGVLHYLDNLQHQNPTEYQMIQFILERFMYVYTPFLPHEENYELLADALCFYVNRSFQLVEPEDERTASNLKKHYVNMIETSETLYGSLLDV</sequence>
<dbReference type="SUPFAM" id="SSF48452">
    <property type="entry name" value="TPR-like"/>
    <property type="match status" value="1"/>
</dbReference>
<name>A0ABY4GP78_9BACI</name>
<keyword evidence="2" id="KW-1185">Reference proteome</keyword>
<dbReference type="RefSeq" id="WP_244746509.1">
    <property type="nucleotide sequence ID" value="NZ_CP095071.1"/>
</dbReference>
<proteinExistence type="predicted"/>
<dbReference type="SUPFAM" id="SSF116965">
    <property type="entry name" value="Hypothetical protein MPN330"/>
    <property type="match status" value="1"/>
</dbReference>
<evidence type="ECO:0000313" key="2">
    <source>
        <dbReference type="Proteomes" id="UP000831537"/>
    </source>
</evidence>
<dbReference type="Gene3D" id="1.25.40.10">
    <property type="entry name" value="Tetratricopeptide repeat domain"/>
    <property type="match status" value="1"/>
</dbReference>
<dbReference type="InterPro" id="IPR011990">
    <property type="entry name" value="TPR-like_helical_dom_sf"/>
</dbReference>
<gene>
    <name evidence="1" type="ORF">MUN87_04635</name>
</gene>